<dbReference type="Pfam" id="PF12215">
    <property type="entry name" value="Glyco_hydr_116N"/>
    <property type="match status" value="1"/>
</dbReference>
<accession>A0A2P8GBQ7</accession>
<dbReference type="InterPro" id="IPR006775">
    <property type="entry name" value="GH116_catalytic"/>
</dbReference>
<dbReference type="GO" id="GO:0008422">
    <property type="term" value="F:beta-glucosidase activity"/>
    <property type="evidence" value="ECO:0007669"/>
    <property type="project" value="TreeGrafter"/>
</dbReference>
<reference evidence="3 4" key="1">
    <citation type="submission" date="2018-03" db="EMBL/GenBank/DDBJ databases">
        <title>Genomic Encyclopedia of Archaeal and Bacterial Type Strains, Phase II (KMG-II): from individual species to whole genera.</title>
        <authorList>
            <person name="Goeker M."/>
        </authorList>
    </citation>
    <scope>NUCLEOTIDE SEQUENCE [LARGE SCALE GENOMIC DNA]</scope>
    <source>
        <strain evidence="3 4">DSM 29057</strain>
    </source>
</reference>
<dbReference type="EMBL" id="PYAS01000003">
    <property type="protein sequence ID" value="PSL31409.1"/>
    <property type="molecule type" value="Genomic_DNA"/>
</dbReference>
<dbReference type="InterPro" id="IPR012341">
    <property type="entry name" value="6hp_glycosidase-like_sf"/>
</dbReference>
<dbReference type="Gene3D" id="1.50.10.10">
    <property type="match status" value="1"/>
</dbReference>
<dbReference type="AlphaFoldDB" id="A0A2P8GBQ7"/>
<dbReference type="RefSeq" id="WP_106594749.1">
    <property type="nucleotide sequence ID" value="NZ_PYAS01000003.1"/>
</dbReference>
<dbReference type="InterPro" id="IPR024462">
    <property type="entry name" value="GH116_N"/>
</dbReference>
<feature type="domain" description="Glycosyl-hydrolase family 116 catalytic region" evidence="1">
    <location>
        <begin position="507"/>
        <end position="785"/>
    </location>
</feature>
<dbReference type="PANTHER" id="PTHR12654:SF4">
    <property type="entry name" value="PB1 DOMAIN-CONTAINING PROTEIN"/>
    <property type="match status" value="1"/>
</dbReference>
<proteinExistence type="predicted"/>
<dbReference type="OrthoDB" id="1007311at2"/>
<dbReference type="Pfam" id="PF04685">
    <property type="entry name" value="DUF608"/>
    <property type="match status" value="1"/>
</dbReference>
<protein>
    <submittedName>
        <fullName evidence="3">Uncharacterized protein (DUF608 family)</fullName>
    </submittedName>
</protein>
<dbReference type="Proteomes" id="UP000241964">
    <property type="component" value="Unassembled WGS sequence"/>
</dbReference>
<dbReference type="InterPro" id="IPR008928">
    <property type="entry name" value="6-hairpin_glycosidase_sf"/>
</dbReference>
<keyword evidence="4" id="KW-1185">Reference proteome</keyword>
<gene>
    <name evidence="3" type="ORF">CLV60_103275</name>
</gene>
<evidence type="ECO:0000259" key="1">
    <source>
        <dbReference type="Pfam" id="PF04685"/>
    </source>
</evidence>
<evidence type="ECO:0000313" key="3">
    <source>
        <dbReference type="EMBL" id="PSL31409.1"/>
    </source>
</evidence>
<dbReference type="PANTHER" id="PTHR12654">
    <property type="entry name" value="BILE ACID BETA-GLUCOSIDASE-RELATED"/>
    <property type="match status" value="1"/>
</dbReference>
<dbReference type="GO" id="GO:0005975">
    <property type="term" value="P:carbohydrate metabolic process"/>
    <property type="evidence" value="ECO:0007669"/>
    <property type="project" value="InterPro"/>
</dbReference>
<feature type="domain" description="Glycosyl-hydrolase family 116 N-terminal" evidence="2">
    <location>
        <begin position="78"/>
        <end position="398"/>
    </location>
</feature>
<sequence>MESSNTSRRNFIRQSSLLTTLLFAKPILGKSGAWRRAGYPVHNIPVNKALDTAWVKSLYLRGEPATYLKTRNELAFIGMPVGGLHAGTVYMGGDGRLWLWQIYNESEEGKNEGIDPKTVLWEDGTTTRKIRSRDGASYVEPAIAENKRRLDQGFALRITFRGRTIVKELNEKDWDEVRFEAKYPVATVKYRSWSLPVEVTLRGYSPFVPLDAERSSLPATILRVSVQNKSEEPMQISVLGWMENAAGKVSAKEGSGTKVNAAKRHQNRTELYYELLPKDEPFKQATDFGTTALAVMNANAKPLAGYSSWPVDSASFDLPDKESSQTDALEKATGALVVTSNLKPHAVLQEDFIIAWHFNNPNPKLRELVKDAQGGYYYGKRFRNAGEVAGYVAENFKSLTRDTELWHQTWNDTSLPHWFMERTFVNIGTLATANTYRFASGRFWGWEGVGACAGTCTHVYQYAQAVARIFPELERRLRAEVDLGAGFVKGTGAIIFRAENENRPAIDGQAGTILRFYREHQMSPDATFLSQNWQGIRKAVEFMLAQDKNGDGMTDTPMENTLDAVWEGEIAWIVGLCVAAARAAQAMAEEVGDTELAKVCSEYVSKGRANMEQHLFNGEYFIHRPDAVQGRKKLGSYNTCHIDQVYGQSWAHQVGLPRVLDEGKTLSALKALWKYNFTPDVGPYIKTHLGGRPYAVAGEGGMVMNTNPLNEEKPFGENVTWQLGYFHECMSGFEHQVAAHMMAEGMVEEALILTRFIHDRYHGARRNPYNEIECSDHYARAMASYGTFITACGFEYHGPKGEIQFAPKWNKENFKAPFTVAEGWGTYSQKLTANKQEHRLALKYGSLRLQQCRFEMAGKRNPSSITVMLGEQKVPAIFELQGGMASIRFSSALTFREGQQLSVVLG</sequence>
<evidence type="ECO:0000313" key="4">
    <source>
        <dbReference type="Proteomes" id="UP000241964"/>
    </source>
</evidence>
<name>A0A2P8GBQ7_9BACT</name>
<evidence type="ECO:0000259" key="2">
    <source>
        <dbReference type="Pfam" id="PF12215"/>
    </source>
</evidence>
<comment type="caution">
    <text evidence="3">The sequence shown here is derived from an EMBL/GenBank/DDBJ whole genome shotgun (WGS) entry which is preliminary data.</text>
</comment>
<organism evidence="3 4">
    <name type="scientific">Dyadobacter jiangsuensis</name>
    <dbReference type="NCBI Taxonomy" id="1591085"/>
    <lineage>
        <taxon>Bacteria</taxon>
        <taxon>Pseudomonadati</taxon>
        <taxon>Bacteroidota</taxon>
        <taxon>Cytophagia</taxon>
        <taxon>Cytophagales</taxon>
        <taxon>Spirosomataceae</taxon>
        <taxon>Dyadobacter</taxon>
    </lineage>
</organism>
<dbReference type="InterPro" id="IPR052566">
    <property type="entry name" value="Non-lysos_glucosylceramidase"/>
</dbReference>
<dbReference type="SUPFAM" id="SSF48208">
    <property type="entry name" value="Six-hairpin glycosidases"/>
    <property type="match status" value="1"/>
</dbReference>